<keyword evidence="3" id="KW-1185">Reference proteome</keyword>
<sequence>MRTRVIGWFSASVYRPDTRVGLICLAFAGVSFGVVPGGGLAGSSVCAQNVGQEFRQELSPGRPKPIVTMTVDSHGGVNAVRSGTSVWPRLAAEFETPHALMLSVGDWQPHHRFILQEIARKTRGHLPLVVLCSDSIQMKETTRWLSENGEEFPELYLCMMPTDTVWLRDFGPTFMQNADTFGKPTRADVLDFFYVGSRPLDDRLPHVWGQQTRSQVVTVPWTIQGGNLMSNGRGLALTTTRIFEDNHIEFERTFPGQDAALDGRRIVVEAFAEACNLSQLVVLEPLQSEETRHVDMFTTFLSPRDVLVARLDPNLDPVNAAILERNAERLGKIRVDMGADGELPMQVHRVAIPVRDGTSWSAYTNAILANDLVLMPVFADESPDMIRRAVQTYQRLLPNHHVKTIDMSSMKKLQGELHCLSLHVPAFAEMPKTVYRYRDAVGHYFPE</sequence>
<evidence type="ECO:0000313" key="2">
    <source>
        <dbReference type="EMBL" id="SMP68322.1"/>
    </source>
</evidence>
<dbReference type="EMBL" id="FXUG01000011">
    <property type="protein sequence ID" value="SMP68322.1"/>
    <property type="molecule type" value="Genomic_DNA"/>
</dbReference>
<accession>A0ABY1QDL8</accession>
<evidence type="ECO:0000313" key="3">
    <source>
        <dbReference type="Proteomes" id="UP001158067"/>
    </source>
</evidence>
<reference evidence="2 3" key="1">
    <citation type="submission" date="2017-05" db="EMBL/GenBank/DDBJ databases">
        <authorList>
            <person name="Varghese N."/>
            <person name="Submissions S."/>
        </authorList>
    </citation>
    <scope>NUCLEOTIDE SEQUENCE [LARGE SCALE GENOMIC DNA]</scope>
    <source>
        <strain evidence="2 3">DSM 25457</strain>
    </source>
</reference>
<protein>
    <submittedName>
        <fullName evidence="2">Agmatine/peptidylarginine deiminase</fullName>
    </submittedName>
</protein>
<dbReference type="RefSeq" id="WP_283434012.1">
    <property type="nucleotide sequence ID" value="NZ_FXUG01000011.1"/>
</dbReference>
<gene>
    <name evidence="2" type="ORF">SAMN06265222_11138</name>
</gene>
<dbReference type="PANTHER" id="PTHR31377:SF0">
    <property type="entry name" value="AGMATINE DEIMINASE-RELATED"/>
    <property type="match status" value="1"/>
</dbReference>
<comment type="caution">
    <text evidence="2">The sequence shown here is derived from an EMBL/GenBank/DDBJ whole genome shotgun (WGS) entry which is preliminary data.</text>
</comment>
<dbReference type="Proteomes" id="UP001158067">
    <property type="component" value="Unassembled WGS sequence"/>
</dbReference>
<dbReference type="SUPFAM" id="SSF55909">
    <property type="entry name" value="Pentein"/>
    <property type="match status" value="1"/>
</dbReference>
<organism evidence="2 3">
    <name type="scientific">Neorhodopirellula lusitana</name>
    <dbReference type="NCBI Taxonomy" id="445327"/>
    <lineage>
        <taxon>Bacteria</taxon>
        <taxon>Pseudomonadati</taxon>
        <taxon>Planctomycetota</taxon>
        <taxon>Planctomycetia</taxon>
        <taxon>Pirellulales</taxon>
        <taxon>Pirellulaceae</taxon>
        <taxon>Neorhodopirellula</taxon>
    </lineage>
</organism>
<dbReference type="InterPro" id="IPR007466">
    <property type="entry name" value="Peptidyl-Arg-deiminase_porph"/>
</dbReference>
<dbReference type="Gene3D" id="3.75.10.10">
    <property type="entry name" value="L-arginine/glycine Amidinotransferase, Chain A"/>
    <property type="match status" value="1"/>
</dbReference>
<keyword evidence="1" id="KW-0378">Hydrolase</keyword>
<dbReference type="Pfam" id="PF04371">
    <property type="entry name" value="PAD_porph"/>
    <property type="match status" value="1"/>
</dbReference>
<proteinExistence type="predicted"/>
<name>A0ABY1QDL8_9BACT</name>
<evidence type="ECO:0000256" key="1">
    <source>
        <dbReference type="ARBA" id="ARBA00022801"/>
    </source>
</evidence>
<dbReference type="PANTHER" id="PTHR31377">
    <property type="entry name" value="AGMATINE DEIMINASE-RELATED"/>
    <property type="match status" value="1"/>
</dbReference>